<sequence length="60" mass="5896">MASSPLLDLAGSESTGSSVPESGPDAGDKHHQQEPPGGAIASRSLRSQEASGHVPTGTAS</sequence>
<organism evidence="2 3">
    <name type="scientific">Macrostomum lignano</name>
    <dbReference type="NCBI Taxonomy" id="282301"/>
    <lineage>
        <taxon>Eukaryota</taxon>
        <taxon>Metazoa</taxon>
        <taxon>Spiralia</taxon>
        <taxon>Lophotrochozoa</taxon>
        <taxon>Platyhelminthes</taxon>
        <taxon>Rhabditophora</taxon>
        <taxon>Macrostomorpha</taxon>
        <taxon>Macrostomida</taxon>
        <taxon>Macrostomidae</taxon>
        <taxon>Macrostomum</taxon>
    </lineage>
</organism>
<proteinExistence type="predicted"/>
<accession>A0A1I8FB12</accession>
<evidence type="ECO:0000313" key="3">
    <source>
        <dbReference type="WBParaSite" id="maker-unitig_26170-snap-gene-0.3-mRNA-1"/>
    </source>
</evidence>
<name>A0A1I8FB12_9PLAT</name>
<protein>
    <submittedName>
        <fullName evidence="3">CTNNB1_binding domain-containing protein</fullName>
    </submittedName>
</protein>
<dbReference type="AlphaFoldDB" id="A0A1I8FB12"/>
<dbReference type="Proteomes" id="UP000095280">
    <property type="component" value="Unplaced"/>
</dbReference>
<evidence type="ECO:0000313" key="2">
    <source>
        <dbReference type="Proteomes" id="UP000095280"/>
    </source>
</evidence>
<evidence type="ECO:0000256" key="1">
    <source>
        <dbReference type="SAM" id="MobiDB-lite"/>
    </source>
</evidence>
<keyword evidence="2" id="KW-1185">Reference proteome</keyword>
<feature type="region of interest" description="Disordered" evidence="1">
    <location>
        <begin position="1"/>
        <end position="60"/>
    </location>
</feature>
<reference evidence="3" key="1">
    <citation type="submission" date="2016-11" db="UniProtKB">
        <authorList>
            <consortium name="WormBaseParasite"/>
        </authorList>
    </citation>
    <scope>IDENTIFICATION</scope>
</reference>
<dbReference type="WBParaSite" id="maker-unitig_26170-snap-gene-0.3-mRNA-1">
    <property type="protein sequence ID" value="maker-unitig_26170-snap-gene-0.3-mRNA-1"/>
    <property type="gene ID" value="maker-unitig_26170-snap-gene-0.3"/>
</dbReference>